<evidence type="ECO:0000313" key="1">
    <source>
        <dbReference type="EMBL" id="MPM94038.1"/>
    </source>
</evidence>
<comment type="caution">
    <text evidence="1">The sequence shown here is derived from an EMBL/GenBank/DDBJ whole genome shotgun (WGS) entry which is preliminary data.</text>
</comment>
<accession>A0A645DY27</accession>
<proteinExistence type="predicted"/>
<dbReference type="EMBL" id="VSSQ01040741">
    <property type="protein sequence ID" value="MPM94038.1"/>
    <property type="molecule type" value="Genomic_DNA"/>
</dbReference>
<sequence length="94" mass="10675">MVAKRENFFEFPLDISCGKDVIFRPHRLGSKPRLEQPAGGGAGQIAADERIHVIHGKRLLRQKDFAASLLRYVFQDCEIADKARFVHHIARGLH</sequence>
<name>A0A645DY27_9ZZZZ</name>
<gene>
    <name evidence="1" type="ORF">SDC9_141180</name>
</gene>
<reference evidence="1" key="1">
    <citation type="submission" date="2019-08" db="EMBL/GenBank/DDBJ databases">
        <authorList>
            <person name="Kucharzyk K."/>
            <person name="Murdoch R.W."/>
            <person name="Higgins S."/>
            <person name="Loffler F."/>
        </authorList>
    </citation>
    <scope>NUCLEOTIDE SEQUENCE</scope>
</reference>
<organism evidence="1">
    <name type="scientific">bioreactor metagenome</name>
    <dbReference type="NCBI Taxonomy" id="1076179"/>
    <lineage>
        <taxon>unclassified sequences</taxon>
        <taxon>metagenomes</taxon>
        <taxon>ecological metagenomes</taxon>
    </lineage>
</organism>
<protein>
    <submittedName>
        <fullName evidence="1">Uncharacterized protein</fullName>
    </submittedName>
</protein>
<dbReference type="AlphaFoldDB" id="A0A645DY27"/>